<feature type="transmembrane region" description="Helical" evidence="7">
    <location>
        <begin position="205"/>
        <end position="229"/>
    </location>
</feature>
<feature type="transmembrane region" description="Helical" evidence="7">
    <location>
        <begin position="305"/>
        <end position="329"/>
    </location>
</feature>
<feature type="transmembrane region" description="Helical" evidence="7">
    <location>
        <begin position="249"/>
        <end position="269"/>
    </location>
</feature>
<dbReference type="Gene3D" id="1.20.1250.20">
    <property type="entry name" value="MFS general substrate transporter like domains"/>
    <property type="match status" value="1"/>
</dbReference>
<sequence>MFTPLHRPAAFVVAGAAATAIFAGSGAPSPIYPLYQQLWHFSPSTLTLIFAVYVFALLLALLTVGSLSDHIGRRPVAVSGLLLLAVSMALFIDAHGTGGLMAARIVQGLATGATMGAISALIVDRQATPRTGSVVTSSAPVAGIALGSAFAGALVQWAPAPRLLVYWVLLIAYLVLALLLVRIPDAPRAADAGRPSVWRTLRPSVGVPAALRATFLAAVPMLCATWALGGLYLSLGSSVVARILGVQNHFVAGLVVATNFAAGAVGAALVSKLPQHRREVLGFLTLGGGLALTIAAVLVESLPLYVVGAAIGGLGFGSSFLLILSGFAARTEPEHRSQVFSATYIVSYVAFSIPAVVAGFASQSFGLRPTVLVYAAVVLALVLLAAGLARRTHLAGVGAERTVTVDAGPVPVAACSCDVAPSTD</sequence>
<evidence type="ECO:0000256" key="1">
    <source>
        <dbReference type="ARBA" id="ARBA00004651"/>
    </source>
</evidence>
<evidence type="ECO:0000256" key="5">
    <source>
        <dbReference type="ARBA" id="ARBA00022989"/>
    </source>
</evidence>
<dbReference type="EMBL" id="JACCFW010000001">
    <property type="protein sequence ID" value="NYJ76046.1"/>
    <property type="molecule type" value="Genomic_DNA"/>
</dbReference>
<keyword evidence="10" id="KW-1185">Reference proteome</keyword>
<feature type="transmembrane region" description="Helical" evidence="7">
    <location>
        <begin position="164"/>
        <end position="184"/>
    </location>
</feature>
<feature type="domain" description="Major facilitator superfamily (MFS) profile" evidence="8">
    <location>
        <begin position="1"/>
        <end position="393"/>
    </location>
</feature>
<dbReference type="InterPro" id="IPR050171">
    <property type="entry name" value="MFS_Transporters"/>
</dbReference>
<feature type="transmembrane region" description="Helical" evidence="7">
    <location>
        <begin position="341"/>
        <end position="365"/>
    </location>
</feature>
<keyword evidence="4 7" id="KW-0812">Transmembrane</keyword>
<feature type="transmembrane region" description="Helical" evidence="7">
    <location>
        <begin position="371"/>
        <end position="389"/>
    </location>
</feature>
<dbReference type="RefSeq" id="WP_179483148.1">
    <property type="nucleotide sequence ID" value="NZ_JACCFW010000001.1"/>
</dbReference>
<organism evidence="9 10">
    <name type="scientific">Allobranchiibius huperziae</name>
    <dbReference type="NCBI Taxonomy" id="1874116"/>
    <lineage>
        <taxon>Bacteria</taxon>
        <taxon>Bacillati</taxon>
        <taxon>Actinomycetota</taxon>
        <taxon>Actinomycetes</taxon>
        <taxon>Micrococcales</taxon>
        <taxon>Dermacoccaceae</taxon>
        <taxon>Allobranchiibius</taxon>
    </lineage>
</organism>
<evidence type="ECO:0000313" key="10">
    <source>
        <dbReference type="Proteomes" id="UP000571817"/>
    </source>
</evidence>
<proteinExistence type="predicted"/>
<evidence type="ECO:0000313" key="9">
    <source>
        <dbReference type="EMBL" id="NYJ76046.1"/>
    </source>
</evidence>
<comment type="subcellular location">
    <subcellularLocation>
        <location evidence="1">Cell membrane</location>
        <topology evidence="1">Multi-pass membrane protein</topology>
    </subcellularLocation>
</comment>
<feature type="transmembrane region" description="Helical" evidence="7">
    <location>
        <begin position="76"/>
        <end position="95"/>
    </location>
</feature>
<evidence type="ECO:0000256" key="2">
    <source>
        <dbReference type="ARBA" id="ARBA00022448"/>
    </source>
</evidence>
<keyword evidence="3" id="KW-1003">Cell membrane</keyword>
<gene>
    <name evidence="9" type="ORF">HNR15_003009</name>
</gene>
<dbReference type="InterPro" id="IPR011701">
    <property type="entry name" value="MFS"/>
</dbReference>
<dbReference type="GO" id="GO:0005886">
    <property type="term" value="C:plasma membrane"/>
    <property type="evidence" value="ECO:0007669"/>
    <property type="project" value="UniProtKB-SubCell"/>
</dbReference>
<dbReference type="Proteomes" id="UP000571817">
    <property type="component" value="Unassembled WGS sequence"/>
</dbReference>
<evidence type="ECO:0000256" key="6">
    <source>
        <dbReference type="ARBA" id="ARBA00023136"/>
    </source>
</evidence>
<comment type="caution">
    <text evidence="9">The sequence shown here is derived from an EMBL/GenBank/DDBJ whole genome shotgun (WGS) entry which is preliminary data.</text>
</comment>
<dbReference type="Pfam" id="PF07690">
    <property type="entry name" value="MFS_1"/>
    <property type="match status" value="1"/>
</dbReference>
<evidence type="ECO:0000256" key="4">
    <source>
        <dbReference type="ARBA" id="ARBA00022692"/>
    </source>
</evidence>
<keyword evidence="6 7" id="KW-0472">Membrane</keyword>
<feature type="transmembrane region" description="Helical" evidence="7">
    <location>
        <begin position="101"/>
        <end position="123"/>
    </location>
</feature>
<dbReference type="PROSITE" id="PS50850">
    <property type="entry name" value="MFS"/>
    <property type="match status" value="1"/>
</dbReference>
<keyword evidence="2" id="KW-0813">Transport</keyword>
<evidence type="ECO:0000256" key="3">
    <source>
        <dbReference type="ARBA" id="ARBA00022475"/>
    </source>
</evidence>
<dbReference type="GO" id="GO:0022857">
    <property type="term" value="F:transmembrane transporter activity"/>
    <property type="evidence" value="ECO:0007669"/>
    <property type="project" value="InterPro"/>
</dbReference>
<dbReference type="SUPFAM" id="SSF103473">
    <property type="entry name" value="MFS general substrate transporter"/>
    <property type="match status" value="1"/>
</dbReference>
<dbReference type="PANTHER" id="PTHR23517">
    <property type="entry name" value="RESISTANCE PROTEIN MDTM, PUTATIVE-RELATED-RELATED"/>
    <property type="match status" value="1"/>
</dbReference>
<dbReference type="InterPro" id="IPR020846">
    <property type="entry name" value="MFS_dom"/>
</dbReference>
<dbReference type="InterPro" id="IPR036259">
    <property type="entry name" value="MFS_trans_sf"/>
</dbReference>
<reference evidence="9 10" key="1">
    <citation type="submission" date="2020-07" db="EMBL/GenBank/DDBJ databases">
        <title>Sequencing the genomes of 1000 actinobacteria strains.</title>
        <authorList>
            <person name="Klenk H.-P."/>
        </authorList>
    </citation>
    <scope>NUCLEOTIDE SEQUENCE [LARGE SCALE GENOMIC DNA]</scope>
    <source>
        <strain evidence="9 10">DSM 29531</strain>
    </source>
</reference>
<feature type="transmembrane region" description="Helical" evidence="7">
    <location>
        <begin position="281"/>
        <end position="299"/>
    </location>
</feature>
<evidence type="ECO:0000259" key="8">
    <source>
        <dbReference type="PROSITE" id="PS50850"/>
    </source>
</evidence>
<dbReference type="AlphaFoldDB" id="A0A853DER3"/>
<evidence type="ECO:0000256" key="7">
    <source>
        <dbReference type="SAM" id="Phobius"/>
    </source>
</evidence>
<keyword evidence="5 7" id="KW-1133">Transmembrane helix</keyword>
<feature type="transmembrane region" description="Helical" evidence="7">
    <location>
        <begin position="42"/>
        <end position="64"/>
    </location>
</feature>
<name>A0A853DER3_9MICO</name>
<feature type="transmembrane region" description="Helical" evidence="7">
    <location>
        <begin position="135"/>
        <end position="158"/>
    </location>
</feature>
<dbReference type="PANTHER" id="PTHR23517:SF13">
    <property type="entry name" value="MAJOR FACILITATOR SUPERFAMILY MFS_1"/>
    <property type="match status" value="1"/>
</dbReference>
<protein>
    <submittedName>
        <fullName evidence="9">MFS family permease</fullName>
    </submittedName>
</protein>
<accession>A0A853DER3</accession>